<dbReference type="InterPro" id="IPR010323">
    <property type="entry name" value="DUF924"/>
</dbReference>
<dbReference type="GeneID" id="27323443"/>
<dbReference type="OrthoDB" id="414698at2759"/>
<accession>A0A0D1WPQ5</accession>
<dbReference type="SUPFAM" id="SSF48452">
    <property type="entry name" value="TPR-like"/>
    <property type="match status" value="1"/>
</dbReference>
<dbReference type="RefSeq" id="XP_016222579.1">
    <property type="nucleotide sequence ID" value="XM_016370286.1"/>
</dbReference>
<dbReference type="EMBL" id="KN847523">
    <property type="protein sequence ID" value="KIV91005.1"/>
    <property type="molecule type" value="Genomic_DNA"/>
</dbReference>
<dbReference type="HOGENOM" id="CLU_065010_1_0_1"/>
<name>A0A0D1WPQ5_EXOME</name>
<evidence type="ECO:0000313" key="1">
    <source>
        <dbReference type="EMBL" id="KIV91005.1"/>
    </source>
</evidence>
<dbReference type="Proteomes" id="UP000054302">
    <property type="component" value="Unassembled WGS sequence"/>
</dbReference>
<dbReference type="Gene3D" id="1.20.58.320">
    <property type="entry name" value="TPR-like"/>
    <property type="match status" value="1"/>
</dbReference>
<evidence type="ECO:0008006" key="3">
    <source>
        <dbReference type="Google" id="ProtNLM"/>
    </source>
</evidence>
<sequence>MLGFSQALSRLLQVQSIFSFGGNFSTLTSGSSSIKPTLSSTQPLAEAAVPRAFSTQTTMQNHSEADIDRILNFWFKPPVAPTHWFGSTPTIDQQIENEFLPLIKAGRAHQLDHWMATARGSLALIILLDQFPRNVFRGLGDAHASDARACELALNSIACEMDRTIGDNLMAMFFYLPLMHDETISSQVACVALIEALAARCDGTPGGARDFVVSSLGFAKSHRDTIVRFGRFPSRNAILGRDSTDEEIEFLRENPSGWVSSTKAESQ</sequence>
<evidence type="ECO:0000313" key="2">
    <source>
        <dbReference type="Proteomes" id="UP000054302"/>
    </source>
</evidence>
<keyword evidence="2" id="KW-1185">Reference proteome</keyword>
<organism evidence="1 2">
    <name type="scientific">Exophiala mesophila</name>
    <name type="common">Black yeast-like fungus</name>
    <dbReference type="NCBI Taxonomy" id="212818"/>
    <lineage>
        <taxon>Eukaryota</taxon>
        <taxon>Fungi</taxon>
        <taxon>Dikarya</taxon>
        <taxon>Ascomycota</taxon>
        <taxon>Pezizomycotina</taxon>
        <taxon>Eurotiomycetes</taxon>
        <taxon>Chaetothyriomycetidae</taxon>
        <taxon>Chaetothyriales</taxon>
        <taxon>Herpotrichiellaceae</taxon>
        <taxon>Exophiala</taxon>
    </lineage>
</organism>
<proteinExistence type="predicted"/>
<gene>
    <name evidence="1" type="ORF">PV10_05598</name>
</gene>
<dbReference type="STRING" id="212818.A0A0D1WPQ5"/>
<dbReference type="InterPro" id="IPR011990">
    <property type="entry name" value="TPR-like_helical_dom_sf"/>
</dbReference>
<dbReference type="OMA" id="YMPYMHS"/>
<dbReference type="AlphaFoldDB" id="A0A0D1WPQ5"/>
<protein>
    <recommendedName>
        <fullName evidence="3">DUF924-domain-containing protein</fullName>
    </recommendedName>
</protein>
<dbReference type="Gene3D" id="1.25.40.10">
    <property type="entry name" value="Tetratricopeptide repeat domain"/>
    <property type="match status" value="1"/>
</dbReference>
<dbReference type="VEuPathDB" id="FungiDB:PV10_05598"/>
<reference evidence="1 2" key="1">
    <citation type="submission" date="2015-01" db="EMBL/GenBank/DDBJ databases">
        <title>The Genome Sequence of Exophiala mesophila CBS40295.</title>
        <authorList>
            <consortium name="The Broad Institute Genomics Platform"/>
            <person name="Cuomo C."/>
            <person name="de Hoog S."/>
            <person name="Gorbushina A."/>
            <person name="Stielow B."/>
            <person name="Teixiera M."/>
            <person name="Abouelleil A."/>
            <person name="Chapman S.B."/>
            <person name="Priest M."/>
            <person name="Young S.K."/>
            <person name="Wortman J."/>
            <person name="Nusbaum C."/>
            <person name="Birren B."/>
        </authorList>
    </citation>
    <scope>NUCLEOTIDE SEQUENCE [LARGE SCALE GENOMIC DNA]</scope>
    <source>
        <strain evidence="1 2">CBS 40295</strain>
    </source>
</reference>
<dbReference type="Pfam" id="PF06041">
    <property type="entry name" value="DUF924"/>
    <property type="match status" value="1"/>
</dbReference>